<dbReference type="PANTHER" id="PTHR11851">
    <property type="entry name" value="METALLOPROTEASE"/>
    <property type="match status" value="1"/>
</dbReference>
<dbReference type="InterPro" id="IPR011765">
    <property type="entry name" value="Pept_M16_N"/>
</dbReference>
<feature type="domain" description="Peptidase M16 C-terminal" evidence="3">
    <location>
        <begin position="214"/>
        <end position="376"/>
    </location>
</feature>
<evidence type="ECO:0000259" key="3">
    <source>
        <dbReference type="Pfam" id="PF05193"/>
    </source>
</evidence>
<evidence type="ECO:0000313" key="4">
    <source>
        <dbReference type="EMBL" id="RKH56523.1"/>
    </source>
</evidence>
<dbReference type="SUPFAM" id="SSF63411">
    <property type="entry name" value="LuxS/MPP-like metallohydrolase"/>
    <property type="match status" value="3"/>
</dbReference>
<evidence type="ECO:0000259" key="2">
    <source>
        <dbReference type="Pfam" id="PF00675"/>
    </source>
</evidence>
<dbReference type="PANTHER" id="PTHR11851:SF49">
    <property type="entry name" value="MITOCHONDRIAL-PROCESSING PEPTIDASE SUBUNIT ALPHA"/>
    <property type="match status" value="1"/>
</dbReference>
<accession>A0A3A8PJJ0</accession>
<dbReference type="Proteomes" id="UP000272888">
    <property type="component" value="Unassembled WGS sequence"/>
</dbReference>
<evidence type="ECO:0000256" key="1">
    <source>
        <dbReference type="ARBA" id="ARBA00007261"/>
    </source>
</evidence>
<dbReference type="Gene3D" id="3.30.830.10">
    <property type="entry name" value="Metalloenzyme, LuxS/M16 peptidase-like"/>
    <property type="match status" value="3"/>
</dbReference>
<dbReference type="InterPro" id="IPR011249">
    <property type="entry name" value="Metalloenz_LuxS/M16"/>
</dbReference>
<dbReference type="GO" id="GO:0046872">
    <property type="term" value="F:metal ion binding"/>
    <property type="evidence" value="ECO:0007669"/>
    <property type="project" value="InterPro"/>
</dbReference>
<feature type="domain" description="Peptidase M16 N-terminal" evidence="2">
    <location>
        <begin position="56"/>
        <end position="173"/>
    </location>
</feature>
<dbReference type="RefSeq" id="WP_120644954.1">
    <property type="nucleotide sequence ID" value="NZ_RAWB01000206.1"/>
</dbReference>
<comment type="similarity">
    <text evidence="1">Belongs to the peptidase M16 family.</text>
</comment>
<keyword evidence="5" id="KW-1185">Reference proteome</keyword>
<comment type="caution">
    <text evidence="4">The sequence shown here is derived from an EMBL/GenBank/DDBJ whole genome shotgun (WGS) entry which is preliminary data.</text>
</comment>
<evidence type="ECO:0000313" key="5">
    <source>
        <dbReference type="Proteomes" id="UP000272888"/>
    </source>
</evidence>
<sequence length="917" mass="98561">MSSLSGPLRWPRRVAGVLASLALMLGGCATLPQRGQVLMRDVSFPLRDFRMPSGLRVVVERDERSPVVAMVAVVGAGGTSDPGGKEGLAHVVEHLAFRARHAGSPSLLARMEAAGAGYFNASTSLDYTAYQTLAPREALATLVKLEGQRLSAPIAGVSPEVFAVEREVVRSELRQRNETGFVGQVSSWVHASSFAAGDPYARPVVGSHESLSALTLADAQRFARTHYRPENVTLVISGDVNLEEVEATLQQQLPPEWVGTGVPLAPDTRLPTQAALPASAPIPKQMPVYTAAVPTPELYLSWVLPRGFDEASTVQDFLVDALEENLWESMRSDGDIASLSTRVVPGTRASLFIVRVHLTRGDHPERTAEKVLDQVHKAWTFTLEGDSVRQQESDFQGLRRQVVTGMLLDSEALLTRTASRALLTHFTLDVRAYTRSQMALVGLGSTKVADFAYQWLQRDRAHAILVRPGESGGAAAEAPRTTLEDEGLGEDMGGRVTPAMLTATTAPVRTLKLENGLEVLLVSRPGLPVVRMGAAMGGGTTYGAKPGVGDLALWGAFRESFFEGRETDWGLHGDRHSRLDHVRVDLAGTAGNVGNMLAMLTEQLDSTRTSETVVRFMREQILPWQDAVDTRPEVVAHRALLRALYGDHPYATEATGAQLAQVGWSEAQSWLEDVYRPGNTVVVVAGEFDVNEVEALARKYLGGWSRGKPQPVAVPPAPPLPSATAKANTLFTSRPGATQGQVQLACRLPTATPEREAVYALMAELLEVKAYQRTRAGTGASYGFSATPWVGRGGAAHLLVEGMLDAQRLEEGLGSLRGTLAGFAKEVPAADLEQARSRVLARQAVSFITTDAWVDALLDTRVKGFPVEAVAQRPAHLQAVTADALKEAFDGCLQRLVVGVTGDDARSRAALQAVSVP</sequence>
<gene>
    <name evidence="4" type="ORF">D7V93_20080</name>
</gene>
<protein>
    <submittedName>
        <fullName evidence="4">Insulinase family protein</fullName>
    </submittedName>
</protein>
<feature type="domain" description="Peptidase M16 C-terminal" evidence="3">
    <location>
        <begin position="668"/>
        <end position="837"/>
    </location>
</feature>
<dbReference type="EMBL" id="RAWB01000206">
    <property type="protein sequence ID" value="RKH56523.1"/>
    <property type="molecule type" value="Genomic_DNA"/>
</dbReference>
<organism evidence="4 5">
    <name type="scientific">Corallococcus llansteffanensis</name>
    <dbReference type="NCBI Taxonomy" id="2316731"/>
    <lineage>
        <taxon>Bacteria</taxon>
        <taxon>Pseudomonadati</taxon>
        <taxon>Myxococcota</taxon>
        <taxon>Myxococcia</taxon>
        <taxon>Myxococcales</taxon>
        <taxon>Cystobacterineae</taxon>
        <taxon>Myxococcaceae</taxon>
        <taxon>Corallococcus</taxon>
    </lineage>
</organism>
<name>A0A3A8PJJ0_9BACT</name>
<dbReference type="InterPro" id="IPR050361">
    <property type="entry name" value="MPP/UQCRC_Complex"/>
</dbReference>
<reference evidence="5" key="1">
    <citation type="submission" date="2018-09" db="EMBL/GenBank/DDBJ databases">
        <authorList>
            <person name="Livingstone P.G."/>
            <person name="Whitworth D.E."/>
        </authorList>
    </citation>
    <scope>NUCLEOTIDE SEQUENCE [LARGE SCALE GENOMIC DNA]</scope>
    <source>
        <strain evidence="5">CA051B</strain>
    </source>
</reference>
<dbReference type="Pfam" id="PF00675">
    <property type="entry name" value="Peptidase_M16"/>
    <property type="match status" value="1"/>
</dbReference>
<proteinExistence type="inferred from homology"/>
<dbReference type="AlphaFoldDB" id="A0A3A8PJJ0"/>
<dbReference type="Pfam" id="PF05193">
    <property type="entry name" value="Peptidase_M16_C"/>
    <property type="match status" value="2"/>
</dbReference>
<dbReference type="InterPro" id="IPR007863">
    <property type="entry name" value="Peptidase_M16_C"/>
</dbReference>